<accession>A0A2P6CE86</accession>
<evidence type="ECO:0000313" key="2">
    <source>
        <dbReference type="EMBL" id="PQJ73217.1"/>
    </source>
</evidence>
<name>A0A2P6CE86_9FLAO</name>
<evidence type="ECO:0000259" key="1">
    <source>
        <dbReference type="Pfam" id="PF04205"/>
    </source>
</evidence>
<dbReference type="InterPro" id="IPR007329">
    <property type="entry name" value="FMN-bd"/>
</dbReference>
<dbReference type="AlphaFoldDB" id="A0A2P6CE86"/>
<sequence>MILKRFFSISIISVSFLLVSFTLPNNLLKKVNKEVKSVFEITNFELKLIKIDDSINALLPKKIGGDHLFKIESDSQLVGYAFVDTAASKTDQFDYLILLDKNLIIAKTKVLVYREDYGGEIGSKRWLKQFIGKTFSDKLQYEKDIIPISGATISALSMTKAVNSFLLDLDILHDNKIL</sequence>
<feature type="domain" description="FMN-binding" evidence="1">
    <location>
        <begin position="97"/>
        <end position="165"/>
    </location>
</feature>
<keyword evidence="3" id="KW-1185">Reference proteome</keyword>
<dbReference type="Proteomes" id="UP000247345">
    <property type="component" value="Unassembled WGS sequence"/>
</dbReference>
<protein>
    <submittedName>
        <fullName evidence="2">FMN-binding protein</fullName>
    </submittedName>
</protein>
<gene>
    <name evidence="2" type="ORF">BTO14_08055</name>
</gene>
<dbReference type="OrthoDB" id="9778782at2"/>
<organism evidence="2 3">
    <name type="scientific">Polaribacter butkevichii</name>
    <dbReference type="NCBI Taxonomy" id="218490"/>
    <lineage>
        <taxon>Bacteria</taxon>
        <taxon>Pseudomonadati</taxon>
        <taxon>Bacteroidota</taxon>
        <taxon>Flavobacteriia</taxon>
        <taxon>Flavobacteriales</taxon>
        <taxon>Flavobacteriaceae</taxon>
    </lineage>
</organism>
<evidence type="ECO:0000313" key="3">
    <source>
        <dbReference type="Proteomes" id="UP000247345"/>
    </source>
</evidence>
<proteinExistence type="predicted"/>
<dbReference type="Pfam" id="PF04205">
    <property type="entry name" value="FMN_bind"/>
    <property type="match status" value="1"/>
</dbReference>
<comment type="caution">
    <text evidence="2">The sequence shown here is derived from an EMBL/GenBank/DDBJ whole genome shotgun (WGS) entry which is preliminary data.</text>
</comment>
<reference evidence="2 3" key="1">
    <citation type="submission" date="2016-12" db="EMBL/GenBank/DDBJ databases">
        <title>Trade-off between light-utilization and light-protection in marine flavobacteria.</title>
        <authorList>
            <person name="Kumagai Y."/>
            <person name="Yoshizawa S."/>
            <person name="Kogure K."/>
            <person name="Iwasaki W."/>
        </authorList>
    </citation>
    <scope>NUCLEOTIDE SEQUENCE [LARGE SCALE GENOMIC DNA]</scope>
    <source>
        <strain evidence="2 3">KCTC 12100</strain>
    </source>
</reference>
<dbReference type="EMBL" id="MSCK01000001">
    <property type="protein sequence ID" value="PQJ73217.1"/>
    <property type="molecule type" value="Genomic_DNA"/>
</dbReference>